<organism evidence="2 3">
    <name type="scientific">Variovorax paradoxus</name>
    <dbReference type="NCBI Taxonomy" id="34073"/>
    <lineage>
        <taxon>Bacteria</taxon>
        <taxon>Pseudomonadati</taxon>
        <taxon>Pseudomonadota</taxon>
        <taxon>Betaproteobacteria</taxon>
        <taxon>Burkholderiales</taxon>
        <taxon>Comamonadaceae</taxon>
        <taxon>Variovorax</taxon>
    </lineage>
</organism>
<protein>
    <submittedName>
        <fullName evidence="2">Uncharacterized protein</fullName>
    </submittedName>
</protein>
<sequence length="63" mass="7121">MGGIDISVIGLFIAVVTGLGSFLVGRHFRMKRAARRREKDRLAAQAIETRQVRRARERREGGK</sequence>
<proteinExistence type="predicted"/>
<keyword evidence="1" id="KW-1133">Transmembrane helix</keyword>
<reference evidence="2 3" key="1">
    <citation type="submission" date="2014-12" db="EMBL/GenBank/DDBJ databases">
        <title>16Stimator: statistical estimation of ribosomal gene copy numbers from draft genome assemblies.</title>
        <authorList>
            <person name="Perisin M.A."/>
            <person name="Vetter M."/>
            <person name="Gilbert J.A."/>
            <person name="Bergelson J."/>
        </authorList>
    </citation>
    <scope>NUCLEOTIDE SEQUENCE [LARGE SCALE GENOMIC DNA]</scope>
    <source>
        <strain evidence="2 3">MEDvA23</strain>
    </source>
</reference>
<dbReference type="EMBL" id="JXQQ01000030">
    <property type="protein sequence ID" value="KIQ31705.1"/>
    <property type="molecule type" value="Genomic_DNA"/>
</dbReference>
<accession>A0A0D0MQW2</accession>
<dbReference type="RefSeq" id="WP_042579456.1">
    <property type="nucleotide sequence ID" value="NZ_JXQQ01000030.1"/>
</dbReference>
<name>A0A0D0MQW2_VARPD</name>
<evidence type="ECO:0000313" key="3">
    <source>
        <dbReference type="Proteomes" id="UP000032067"/>
    </source>
</evidence>
<comment type="caution">
    <text evidence="2">The sequence shown here is derived from an EMBL/GenBank/DDBJ whole genome shotgun (WGS) entry which is preliminary data.</text>
</comment>
<feature type="transmembrane region" description="Helical" evidence="1">
    <location>
        <begin position="6"/>
        <end position="28"/>
    </location>
</feature>
<dbReference type="Proteomes" id="UP000032067">
    <property type="component" value="Unassembled WGS sequence"/>
</dbReference>
<evidence type="ECO:0000256" key="1">
    <source>
        <dbReference type="SAM" id="Phobius"/>
    </source>
</evidence>
<keyword evidence="1" id="KW-0812">Transmembrane</keyword>
<gene>
    <name evidence="2" type="ORF">RT97_14290</name>
</gene>
<keyword evidence="1" id="KW-0472">Membrane</keyword>
<dbReference type="AlphaFoldDB" id="A0A0D0MQW2"/>
<evidence type="ECO:0000313" key="2">
    <source>
        <dbReference type="EMBL" id="KIQ31705.1"/>
    </source>
</evidence>